<protein>
    <submittedName>
        <fullName evidence="2">Periplasmic heavy metal sensor</fullName>
    </submittedName>
</protein>
<keyword evidence="1" id="KW-0472">Membrane</keyword>
<keyword evidence="3" id="KW-1185">Reference proteome</keyword>
<gene>
    <name evidence="2" type="ORF">SH580_05870</name>
</gene>
<proteinExistence type="predicted"/>
<name>A0ABZ0RP99_9BACT</name>
<reference evidence="2 3" key="1">
    <citation type="submission" date="2023-11" db="EMBL/GenBank/DDBJ databases">
        <title>Coraliomargarita sp. nov., isolated from marine algae.</title>
        <authorList>
            <person name="Lee J.K."/>
            <person name="Baek J.H."/>
            <person name="Kim J.M."/>
            <person name="Choi D.G."/>
            <person name="Jeon C.O."/>
        </authorList>
    </citation>
    <scope>NUCLEOTIDE SEQUENCE [LARGE SCALE GENOMIC DNA]</scope>
    <source>
        <strain evidence="2 3">J2-16</strain>
    </source>
</reference>
<keyword evidence="1" id="KW-1133">Transmembrane helix</keyword>
<dbReference type="EMBL" id="CP138858">
    <property type="protein sequence ID" value="WPJ97233.1"/>
    <property type="molecule type" value="Genomic_DNA"/>
</dbReference>
<dbReference type="Gene3D" id="1.20.120.1490">
    <property type="match status" value="1"/>
</dbReference>
<dbReference type="RefSeq" id="WP_319834078.1">
    <property type="nucleotide sequence ID" value="NZ_CP138858.1"/>
</dbReference>
<organism evidence="2 3">
    <name type="scientific">Coraliomargarita algicola</name>
    <dbReference type="NCBI Taxonomy" id="3092156"/>
    <lineage>
        <taxon>Bacteria</taxon>
        <taxon>Pseudomonadati</taxon>
        <taxon>Verrucomicrobiota</taxon>
        <taxon>Opitutia</taxon>
        <taxon>Puniceicoccales</taxon>
        <taxon>Coraliomargaritaceae</taxon>
        <taxon>Coraliomargarita</taxon>
    </lineage>
</organism>
<evidence type="ECO:0000313" key="2">
    <source>
        <dbReference type="EMBL" id="WPJ97233.1"/>
    </source>
</evidence>
<evidence type="ECO:0000256" key="1">
    <source>
        <dbReference type="SAM" id="Phobius"/>
    </source>
</evidence>
<keyword evidence="1" id="KW-0812">Transmembrane</keyword>
<sequence length="158" mass="18151">MSPNHRSLWVKRILSLGVIALLFVVLCVGLSVFVTRSLTNGSAGWRNDMSEGHQWLHEALELTAQERAAIDSFEGQYHQERDELTREFDARIANLRQILVESDEYVPAVDRAIHRIHEVHGQLQELSIQHYYDMLSVLPPKKQDKLRELAVQALSQPE</sequence>
<feature type="transmembrane region" description="Helical" evidence="1">
    <location>
        <begin position="12"/>
        <end position="34"/>
    </location>
</feature>
<accession>A0ABZ0RP99</accession>
<dbReference type="InterPro" id="IPR025961">
    <property type="entry name" value="Metal_resist"/>
</dbReference>
<dbReference type="Proteomes" id="UP001324993">
    <property type="component" value="Chromosome"/>
</dbReference>
<evidence type="ECO:0000313" key="3">
    <source>
        <dbReference type="Proteomes" id="UP001324993"/>
    </source>
</evidence>
<dbReference type="Pfam" id="PF13801">
    <property type="entry name" value="Metal_resist"/>
    <property type="match status" value="1"/>
</dbReference>